<organism evidence="1 2">
    <name type="scientific">Sphaerobolus stellatus (strain SS14)</name>
    <dbReference type="NCBI Taxonomy" id="990650"/>
    <lineage>
        <taxon>Eukaryota</taxon>
        <taxon>Fungi</taxon>
        <taxon>Dikarya</taxon>
        <taxon>Basidiomycota</taxon>
        <taxon>Agaricomycotina</taxon>
        <taxon>Agaricomycetes</taxon>
        <taxon>Phallomycetidae</taxon>
        <taxon>Geastrales</taxon>
        <taxon>Sphaerobolaceae</taxon>
        <taxon>Sphaerobolus</taxon>
    </lineage>
</organism>
<evidence type="ECO:0000313" key="1">
    <source>
        <dbReference type="EMBL" id="KIJ40458.1"/>
    </source>
</evidence>
<sequence>MMHRRATRIRRTAVLEVSTIARNIPSLRVVVTPKDLMPIHSSSNESLAPKTLPPAPNPFDTTLPTIHHSNIRLQARRRIPDEVTFSRTYHTGFNLGLTRIPFSSRRELHRLGYDDAEASMLGMVVQTLLQCLNKSSHETHPIFPPKPHCIPYRPHGSSFQHFLPRNSQLRQRQEPTHTTICPPIATSLLRVDDPSATSLITIPESTVITRSYAFLPSRPIPSQTSFFLPIPPRFNSPYAHAAAPIKCTRGQRGNAFRVRLRRVAETRDPAYRIVEIESNLFFIPDMLFGLAHSSQTEVVALVEPDIKAFRASFAIAGQDEDVAYRIVEKTVTSVQDA</sequence>
<accession>A0A0C9UBD1</accession>
<dbReference type="Proteomes" id="UP000054279">
    <property type="component" value="Unassembled WGS sequence"/>
</dbReference>
<dbReference type="EMBL" id="KN837144">
    <property type="protein sequence ID" value="KIJ40458.1"/>
    <property type="molecule type" value="Genomic_DNA"/>
</dbReference>
<evidence type="ECO:0000313" key="2">
    <source>
        <dbReference type="Proteomes" id="UP000054279"/>
    </source>
</evidence>
<proteinExistence type="predicted"/>
<reference evidence="1 2" key="1">
    <citation type="submission" date="2014-06" db="EMBL/GenBank/DDBJ databases">
        <title>Evolutionary Origins and Diversification of the Mycorrhizal Mutualists.</title>
        <authorList>
            <consortium name="DOE Joint Genome Institute"/>
            <consortium name="Mycorrhizal Genomics Consortium"/>
            <person name="Kohler A."/>
            <person name="Kuo A."/>
            <person name="Nagy L.G."/>
            <person name="Floudas D."/>
            <person name="Copeland A."/>
            <person name="Barry K.W."/>
            <person name="Cichocki N."/>
            <person name="Veneault-Fourrey C."/>
            <person name="LaButti K."/>
            <person name="Lindquist E.A."/>
            <person name="Lipzen A."/>
            <person name="Lundell T."/>
            <person name="Morin E."/>
            <person name="Murat C."/>
            <person name="Riley R."/>
            <person name="Ohm R."/>
            <person name="Sun H."/>
            <person name="Tunlid A."/>
            <person name="Henrissat B."/>
            <person name="Grigoriev I.V."/>
            <person name="Hibbett D.S."/>
            <person name="Martin F."/>
        </authorList>
    </citation>
    <scope>NUCLEOTIDE SEQUENCE [LARGE SCALE GENOMIC DNA]</scope>
    <source>
        <strain evidence="1 2">SS14</strain>
    </source>
</reference>
<protein>
    <submittedName>
        <fullName evidence="1">Uncharacterized protein</fullName>
    </submittedName>
</protein>
<dbReference type="AlphaFoldDB" id="A0A0C9UBD1"/>
<gene>
    <name evidence="1" type="ORF">M422DRAFT_256712</name>
</gene>
<name>A0A0C9UBD1_SPHS4</name>
<keyword evidence="2" id="KW-1185">Reference proteome</keyword>
<dbReference type="HOGENOM" id="CLU_824315_0_0_1"/>